<dbReference type="FunFam" id="2.60.20.10:FF:000005">
    <property type="entry name" value="Crystallin, beta B1"/>
    <property type="match status" value="1"/>
</dbReference>
<dbReference type="Pfam" id="PF00030">
    <property type="entry name" value="Crystall"/>
    <property type="match status" value="2"/>
</dbReference>
<feature type="compositionally biased region" description="Polar residues" evidence="6">
    <location>
        <begin position="533"/>
        <end position="546"/>
    </location>
</feature>
<feature type="region of interest" description="Disordered" evidence="6">
    <location>
        <begin position="1829"/>
        <end position="1908"/>
    </location>
</feature>
<dbReference type="InterPro" id="IPR040006">
    <property type="entry name" value="TNKS1BP1-like"/>
</dbReference>
<evidence type="ECO:0000313" key="9">
    <source>
        <dbReference type="Proteomes" id="UP000710432"/>
    </source>
</evidence>
<feature type="region of interest" description="Disordered" evidence="6">
    <location>
        <begin position="770"/>
        <end position="841"/>
    </location>
</feature>
<comment type="caution">
    <text evidence="8">The sequence shown here is derived from an EMBL/GenBank/DDBJ whole genome shotgun (WGS) entry which is preliminary data.</text>
</comment>
<feature type="region of interest" description="Disordered" evidence="6">
    <location>
        <begin position="604"/>
        <end position="653"/>
    </location>
</feature>
<reference evidence="8" key="1">
    <citation type="submission" date="2020-03" db="EMBL/GenBank/DDBJ databases">
        <title>Studies in the Genomics of Life Span.</title>
        <authorList>
            <person name="Glass D."/>
        </authorList>
    </citation>
    <scope>NUCLEOTIDE SEQUENCE</scope>
    <source>
        <strain evidence="8">LTLLF</strain>
        <tissue evidence="8">Muscle</tissue>
    </source>
</reference>
<protein>
    <recommendedName>
        <fullName evidence="7">Beta/gamma crystallin 'Greek key' domain-containing protein</fullName>
    </recommendedName>
</protein>
<evidence type="ECO:0000256" key="3">
    <source>
        <dbReference type="ARBA" id="ARBA00022613"/>
    </source>
</evidence>
<feature type="compositionally biased region" description="Basic and acidic residues" evidence="6">
    <location>
        <begin position="1729"/>
        <end position="1747"/>
    </location>
</feature>
<feature type="region of interest" description="Disordered" evidence="6">
    <location>
        <begin position="1639"/>
        <end position="1672"/>
    </location>
</feature>
<feature type="region of interest" description="Disordered" evidence="6">
    <location>
        <begin position="433"/>
        <end position="584"/>
    </location>
</feature>
<evidence type="ECO:0000313" key="8">
    <source>
        <dbReference type="EMBL" id="KAH0516929.1"/>
    </source>
</evidence>
<feature type="region of interest" description="Disordered" evidence="6">
    <location>
        <begin position="131"/>
        <end position="278"/>
    </location>
</feature>
<comment type="subunit">
    <text evidence="5">Homo/heterodimer, or complexes of higher-order. The structure of beta-crystallin oligomers seems to be stabilized through interactions between the N-terminal arms.</text>
</comment>
<feature type="region of interest" description="Disordered" evidence="6">
    <location>
        <begin position="301"/>
        <end position="415"/>
    </location>
</feature>
<dbReference type="PANTHER" id="PTHR22042:SF3">
    <property type="entry name" value="RIKEN CDNA 2900026A02 GENE"/>
    <property type="match status" value="1"/>
</dbReference>
<feature type="compositionally biased region" description="Low complexity" evidence="6">
    <location>
        <begin position="1850"/>
        <end position="1860"/>
    </location>
</feature>
<dbReference type="PROSITE" id="PS50915">
    <property type="entry name" value="CRYSTALLIN_BETA_GAMMA"/>
    <property type="match status" value="4"/>
</dbReference>
<feature type="compositionally biased region" description="Basic and acidic residues" evidence="6">
    <location>
        <begin position="515"/>
        <end position="527"/>
    </location>
</feature>
<sequence>MVTRVEVGSIASLRAGPGLGDISREKALKRTYFGQTRDAPGAPSTRVLSTESPLRTHLFPLPLAPKPFLKEQVLEKKIPVTSLWAGATQSCPSAEIDMREAKEDVAKRMPGLAGQEAGRGEGLPNGLSVSNKATFLRSGPSTVGLFETNKPGPNLGKGTSEGSREASSRTAQASPLSARPEVAAKPALPARKPPVTLPRPTSLSKDAGSDMSQKLAGQAQPLPKAHSVEDPAGWAPETKSHPKRRPTSAVFEYQPPPKPGPGGVAVTGKVPPVPPEKTWVRKPRPLSVDLTAVFESRETLLRKVPGGQNPVESQGPEKTCVQPKGNAEGPVRMEVTPQDPDSDFQEVAKRLHVRRERTILKQTDTDSPRIPQDEERPDQQSEKEPGSPLPRPGRGLGLAEVKDGGSEQEAPAGTIRKRLSLFEEETAVALVVVSEPSPSSPASPSTVPGLERTGVNVQARIKGWTVESTGAKPEVRRRTSQARPLSVDLTKPFSRSPSGNEVGYEKCALLGGELTGERREKRTEGHGLDGIPTTKSSWKSGVPQKTRQTEPKDASGQDPDKYQRKYSPGDSGPSEVSPEDDGSFQKVWATMFEHHVERHTVVDQAGHCLSPTSPHDVADIPDPKPRPEKGYWLGRDPPGVMSKRDSSRWSSHADPGMLGRAVLVDVEPIQYPTSVPETQAMEEGHSTHTILTHQESSLVSQRIQPKYDIVHATGERAHSEAVSRVPEEKAVTLRSGRSRLSLQGRQLSQEVSPAHLECALQAHGGAGQRASSLWAARGQEASGSNPQDGLGGSFPPSKWTGGAVTSWHSTSVVGRDLDGPKIGPSWESSSNPPSRATAEPCDSLVQERLNSLSLQKGPLEVASEDNPRLAQPEVRMRRSNPSEPRMDRWRRRTLPHDVKFDAFSLLTPENTSKEQQRPADDVTSSTCALKRPPLSYHQAQTQELTPGASQSRTCPVEKPGPSAEPSATFFAVTYQIPDIQKAKSVVKPGPENVSEPPRRMTPPLSPRSFTSTLASPSHEEPRAPASSKGWAKGREHEEGKGLPKHTKATEQPSSAGDRILDPSRDRVIDVDALGSHRGSEDGTAKGSRTRASSGVGAPQTSPVLRRPKSLLVRRRTEVISETFPGKVRDGYRSGVLDIDALMAEYKEQSSRNLSKAQEQRGSPPAEPSGSPQERSGWPKEMEWRRRSLNEAPWSDSVGKKAGTFVKAPQTPGPSKQPAEPLAAAVTTKSGLPLWAPPHSASGENCPSLSPVPAGSRKKSPGLAELESKPSPSEHLEAKNRQGPAKSQEPDSEDRISPRTPPSDQKKGTPKKFTSQGVEGDGVKWGTPPRDYISPASPLDIKRACSEKGPPARVQEGLSVMQDARQRRGKPSLPAETTKATTGPCQKEARKPDGPKVPPQNLEQDGQQPVRQVSPVASVPRRSHSFCKDKKSGPFVVSLDHVSSCGEEQFVPASCSLPAPRDEVEDAGTQRWGPGCSFTPEVVVATHRTVRPSGCEPWLLKDLCHPELDSGGGESSGEGGATPCGGGSWKCPARGPTAYSEMDYYYCPSLLKLLRYLWAGLMDYLGDKLSVAQSHMTQWVGTVRRSLQEALHVVTATVGTEQSGENAGRTPFKRTSSFRHLASRSRESFRRFSVRSQQRFSSLRKRQQDSEAPDLNQLKQCFSRRAPETKDTDTLVHEADSQYGTWADQHQNGGSFGPESPSSPDSSAASAGKQPPSSHLSSYTESTSVEQHDSSRDRRSSSVDRSSSELESTDGPEGPPPSDACPAEREDDFSFIHLMLQVPRVALMSSQGTHSYTPKVFPLASLEKRKDSKTRQTSVLDSSALKTRVQLSKRSRRRAPISHSLRRSQFSESESWSPWSPLEEESHSAWMFKDSTEEKSPRRDESDEEPPKVERTPVSHSQRMPMFPGMDPAVLKAQLHKRPEVDSPGESLSWAPQPKTSRSPFQPGVLGSRVLPSSTEKDERCPETDLIYITVTVRGRSVPGDMAEPHSAPEQAAAGKSHGGLGGSYKVTVYELENFQGKRCELSAECPNLTDSLLEKVGSIQVESGPWLAFERRAFRGEQFVLEKGDYPRWDAWSSSRRNDILLSLRPLHIDGPDHKLHLFENPAFSGRKMEIMDDDVPSLWAHGFQDRVASIRVINGTWVGYEFPGYRGRQYVLERGEFRHWNEWDANQPQLQSVRRIRDQKWHKRGCFLSS</sequence>
<dbReference type="GO" id="GO:0005212">
    <property type="term" value="F:structural constituent of eye lens"/>
    <property type="evidence" value="ECO:0007669"/>
    <property type="project" value="UniProtKB-KW"/>
</dbReference>
<feature type="domain" description="Beta/gamma crystallin 'Greek key'" evidence="7">
    <location>
        <begin position="2140"/>
        <end position="2182"/>
    </location>
</feature>
<feature type="region of interest" description="Disordered" evidence="6">
    <location>
        <begin position="1598"/>
        <end position="1618"/>
    </location>
</feature>
<feature type="region of interest" description="Disordered" evidence="6">
    <location>
        <begin position="938"/>
        <end position="965"/>
    </location>
</feature>
<dbReference type="SMART" id="SM01319">
    <property type="entry name" value="Tankyrase_bdg_C"/>
    <property type="match status" value="1"/>
</dbReference>
<gene>
    <name evidence="8" type="ORF">LTLLF_123270</name>
</gene>
<feature type="compositionally biased region" description="Basic and acidic residues" evidence="6">
    <location>
        <begin position="1265"/>
        <end position="1279"/>
    </location>
</feature>
<dbReference type="Pfam" id="PF15327">
    <property type="entry name" value="Tankyrase_bdg_C"/>
    <property type="match status" value="1"/>
</dbReference>
<feature type="region of interest" description="Disordered" evidence="6">
    <location>
        <begin position="1146"/>
        <end position="1424"/>
    </location>
</feature>
<dbReference type="Gene3D" id="2.60.20.10">
    <property type="entry name" value="Crystallins"/>
    <property type="match status" value="2"/>
</dbReference>
<dbReference type="SUPFAM" id="SSF49695">
    <property type="entry name" value="gamma-Crystallin-like"/>
    <property type="match status" value="1"/>
</dbReference>
<feature type="compositionally biased region" description="Low complexity" evidence="6">
    <location>
        <begin position="433"/>
        <end position="448"/>
    </location>
</feature>
<keyword evidence="3" id="KW-0273">Eye lens protein</keyword>
<accession>A0A8J6GTS1</accession>
<feature type="region of interest" description="Disordered" evidence="6">
    <location>
        <begin position="1981"/>
        <end position="2002"/>
    </location>
</feature>
<dbReference type="InterPro" id="IPR032764">
    <property type="entry name" value="Tankyrase-bd_C"/>
</dbReference>
<evidence type="ECO:0000256" key="2">
    <source>
        <dbReference type="ARBA" id="ARBA00009646"/>
    </source>
</evidence>
<dbReference type="FunFam" id="2.60.20.10:FF:000002">
    <property type="entry name" value="Crystallin, beta B2"/>
    <property type="match status" value="1"/>
</dbReference>
<feature type="compositionally biased region" description="Basic and acidic residues" evidence="6">
    <location>
        <begin position="1032"/>
        <end position="1041"/>
    </location>
</feature>
<name>A0A8J6GTS1_MICOH</name>
<feature type="domain" description="Beta/gamma crystallin 'Greek key'" evidence="7">
    <location>
        <begin position="2048"/>
        <end position="2092"/>
    </location>
</feature>
<feature type="compositionally biased region" description="Polar residues" evidence="6">
    <location>
        <begin position="1150"/>
        <end position="1160"/>
    </location>
</feature>
<feature type="compositionally biased region" description="Basic and acidic residues" evidence="6">
    <location>
        <begin position="1873"/>
        <end position="1896"/>
    </location>
</feature>
<proteinExistence type="inferred from homology"/>
<dbReference type="Proteomes" id="UP000710432">
    <property type="component" value="Unassembled WGS sequence"/>
</dbReference>
<feature type="compositionally biased region" description="Basic and acidic residues" evidence="6">
    <location>
        <begin position="1176"/>
        <end position="1188"/>
    </location>
</feature>
<feature type="region of interest" description="Disordered" evidence="6">
    <location>
        <begin position="982"/>
        <end position="1109"/>
    </location>
</feature>
<evidence type="ECO:0000256" key="4">
    <source>
        <dbReference type="ARBA" id="ARBA00022737"/>
    </source>
</evidence>
<feature type="domain" description="Beta/gamma crystallin 'Greek key'" evidence="7">
    <location>
        <begin position="2008"/>
        <end position="2047"/>
    </location>
</feature>
<evidence type="ECO:0000256" key="1">
    <source>
        <dbReference type="ARBA" id="ARBA00003689"/>
    </source>
</evidence>
<feature type="compositionally biased region" description="Polar residues" evidence="6">
    <location>
        <begin position="938"/>
        <end position="953"/>
    </location>
</feature>
<dbReference type="InterPro" id="IPR001064">
    <property type="entry name" value="Beta/gamma_crystallin"/>
</dbReference>
<evidence type="ECO:0000256" key="5">
    <source>
        <dbReference type="ARBA" id="ARBA00025922"/>
    </source>
</evidence>
<feature type="compositionally biased region" description="Basic and acidic residues" evidence="6">
    <location>
        <begin position="356"/>
        <end position="385"/>
    </location>
</feature>
<feature type="compositionally biased region" description="Basic and acidic residues" evidence="6">
    <location>
        <begin position="547"/>
        <end position="563"/>
    </location>
</feature>
<feature type="compositionally biased region" description="Low complexity" evidence="6">
    <location>
        <begin position="1696"/>
        <end position="1727"/>
    </location>
</feature>
<evidence type="ECO:0000259" key="7">
    <source>
        <dbReference type="PROSITE" id="PS50915"/>
    </source>
</evidence>
<feature type="region of interest" description="Disordered" evidence="6">
    <location>
        <begin position="1921"/>
        <end position="1965"/>
    </location>
</feature>
<feature type="region of interest" description="Disordered" evidence="6">
    <location>
        <begin position="1685"/>
        <end position="1767"/>
    </location>
</feature>
<feature type="compositionally biased region" description="Basic and acidic residues" evidence="6">
    <location>
        <begin position="1058"/>
        <end position="1069"/>
    </location>
</feature>
<dbReference type="InterPro" id="IPR011024">
    <property type="entry name" value="G_crystallin-like"/>
</dbReference>
<keyword evidence="4" id="KW-0677">Repeat</keyword>
<comment type="function">
    <text evidence="1">Crystallins are the dominant structural components of the vertebrate eye lens.</text>
</comment>
<feature type="domain" description="Beta/gamma crystallin 'Greek key'" evidence="7">
    <location>
        <begin position="2098"/>
        <end position="2139"/>
    </location>
</feature>
<feature type="compositionally biased region" description="Polar residues" evidence="6">
    <location>
        <begin position="1400"/>
        <end position="1410"/>
    </location>
</feature>
<evidence type="ECO:0000256" key="6">
    <source>
        <dbReference type="SAM" id="MobiDB-lite"/>
    </source>
</evidence>
<comment type="similarity">
    <text evidence="2">Belongs to the beta/gamma-crystallin family.</text>
</comment>
<feature type="compositionally biased region" description="Basic residues" evidence="6">
    <location>
        <begin position="1830"/>
        <end position="1845"/>
    </location>
</feature>
<dbReference type="EMBL" id="JAATJU010018000">
    <property type="protein sequence ID" value="KAH0516929.1"/>
    <property type="molecule type" value="Genomic_DNA"/>
</dbReference>
<organism evidence="8 9">
    <name type="scientific">Microtus ochrogaster</name>
    <name type="common">Prairie vole</name>
    <dbReference type="NCBI Taxonomy" id="79684"/>
    <lineage>
        <taxon>Eukaryota</taxon>
        <taxon>Metazoa</taxon>
        <taxon>Chordata</taxon>
        <taxon>Craniata</taxon>
        <taxon>Vertebrata</taxon>
        <taxon>Euteleostomi</taxon>
        <taxon>Mammalia</taxon>
        <taxon>Eutheria</taxon>
        <taxon>Euarchontoglires</taxon>
        <taxon>Glires</taxon>
        <taxon>Rodentia</taxon>
        <taxon>Myomorpha</taxon>
        <taxon>Muroidea</taxon>
        <taxon>Cricetidae</taxon>
        <taxon>Arvicolinae</taxon>
        <taxon>Microtus</taxon>
    </lineage>
</organism>
<dbReference type="SMART" id="SM00247">
    <property type="entry name" value="XTALbg"/>
    <property type="match status" value="2"/>
</dbReference>
<dbReference type="PANTHER" id="PTHR22042">
    <property type="entry name" value="TANKYRASE 1 BINDING PROTEIN"/>
    <property type="match status" value="1"/>
</dbReference>
<feature type="compositionally biased region" description="Basic and acidic residues" evidence="6">
    <location>
        <begin position="616"/>
        <end position="629"/>
    </location>
</feature>
<dbReference type="PRINTS" id="PR01367">
    <property type="entry name" value="BGCRYSTALLIN"/>
</dbReference>